<dbReference type="Proteomes" id="UP000075787">
    <property type="component" value="Unassembled WGS sequence"/>
</dbReference>
<comment type="caution">
    <text evidence="3">The sequence shown here is derived from an EMBL/GenBank/DDBJ whole genome shotgun (WGS) entry which is preliminary data.</text>
</comment>
<dbReference type="OrthoDB" id="9788260at2"/>
<feature type="domain" description="Serine aminopeptidase S33" evidence="1">
    <location>
        <begin position="28"/>
        <end position="273"/>
    </location>
</feature>
<dbReference type="AlphaFoldDB" id="A0A162LQT8"/>
<dbReference type="GeneID" id="97243200"/>
<dbReference type="EMBL" id="DMAI01000084">
    <property type="protein sequence ID" value="HAE46813.1"/>
    <property type="molecule type" value="Genomic_DNA"/>
</dbReference>
<evidence type="ECO:0000313" key="5">
    <source>
        <dbReference type="Proteomes" id="UP000257706"/>
    </source>
</evidence>
<dbReference type="OMA" id="YPEARHE"/>
<protein>
    <submittedName>
        <fullName evidence="3">Alpha/beta hydrolase</fullName>
    </submittedName>
</protein>
<evidence type="ECO:0000313" key="2">
    <source>
        <dbReference type="EMBL" id="HAE46813.1"/>
    </source>
</evidence>
<evidence type="ECO:0000313" key="4">
    <source>
        <dbReference type="Proteomes" id="UP000075787"/>
    </source>
</evidence>
<dbReference type="SUPFAM" id="SSF53474">
    <property type="entry name" value="alpha/beta-Hydrolases"/>
    <property type="match status" value="1"/>
</dbReference>
<dbReference type="InterPro" id="IPR051044">
    <property type="entry name" value="MAG_DAG_Lipase"/>
</dbReference>
<reference evidence="2 5" key="2">
    <citation type="journal article" date="2018" name="Nat. Biotechnol.">
        <title>A standardized bacterial taxonomy based on genome phylogeny substantially revises the tree of life.</title>
        <authorList>
            <person name="Parks D.H."/>
            <person name="Chuvochina M."/>
            <person name="Waite D.W."/>
            <person name="Rinke C."/>
            <person name="Skarshewski A."/>
            <person name="Chaumeil P.A."/>
            <person name="Hugenholtz P."/>
        </authorList>
    </citation>
    <scope>NUCLEOTIDE SEQUENCE [LARGE SCALE GENOMIC DNA]</scope>
    <source>
        <strain evidence="2">UBA8739</strain>
    </source>
</reference>
<dbReference type="InterPro" id="IPR029058">
    <property type="entry name" value="AB_hydrolase_fold"/>
</dbReference>
<sequence>MTADDTAFTLTAPDGHEIRVRAWLPEGTPRGVVQLAHGMGEHIGRYDRLARRLTAAGHAVYAANHRGHGPAAAEAGTLGDFGAAGFAALVDDLAVIAADLGRRHPGLKRVLVGHSMGSFAAQAFMTRHPGAVDGVALSGTTAVDMLGQAAASGSFRLEDLNQTIPDARTPFDWLSRDPAEVDAYIADPLCGFTVAEASFGSIFEVCGPIWQPEATARLVRDMPLLLFIGDRDPVGGDMVWFDTLVGRYRAAGLADVSVHVFGGARHETLNETNRDEVMTVLGAWIDRVTAA</sequence>
<dbReference type="InterPro" id="IPR022742">
    <property type="entry name" value="Hydrolase_4"/>
</dbReference>
<accession>A0A162LQT8</accession>
<dbReference type="Pfam" id="PF12146">
    <property type="entry name" value="Hydrolase_4"/>
    <property type="match status" value="1"/>
</dbReference>
<dbReference type="EMBL" id="LPZR01000045">
    <property type="protein sequence ID" value="KYO56366.1"/>
    <property type="molecule type" value="Genomic_DNA"/>
</dbReference>
<dbReference type="Gene3D" id="3.40.50.1820">
    <property type="entry name" value="alpha/beta hydrolase"/>
    <property type="match status" value="1"/>
</dbReference>
<proteinExistence type="predicted"/>
<keyword evidence="3" id="KW-0378">Hydrolase</keyword>
<dbReference type="PANTHER" id="PTHR11614">
    <property type="entry name" value="PHOSPHOLIPASE-RELATED"/>
    <property type="match status" value="1"/>
</dbReference>
<gene>
    <name evidence="3" type="ORF">AUP44_22225</name>
    <name evidence="2" type="ORF">DCK97_05280</name>
</gene>
<name>A0A162LQT8_9PROT</name>
<evidence type="ECO:0000259" key="1">
    <source>
        <dbReference type="Pfam" id="PF12146"/>
    </source>
</evidence>
<evidence type="ECO:0000313" key="3">
    <source>
        <dbReference type="EMBL" id="KYO56366.1"/>
    </source>
</evidence>
<reference evidence="3 4" key="1">
    <citation type="submission" date="2015-12" db="EMBL/GenBank/DDBJ databases">
        <title>Genome sequence of Tistrella mobilis MCCC 1A02139.</title>
        <authorList>
            <person name="Lu L."/>
            <person name="Lai Q."/>
            <person name="Shao Z."/>
            <person name="Qian P."/>
        </authorList>
    </citation>
    <scope>NUCLEOTIDE SEQUENCE [LARGE SCALE GENOMIC DNA]</scope>
    <source>
        <strain evidence="3 4">MCCC 1A02139</strain>
    </source>
</reference>
<organism evidence="3 4">
    <name type="scientific">Tistrella mobilis</name>
    <dbReference type="NCBI Taxonomy" id="171437"/>
    <lineage>
        <taxon>Bacteria</taxon>
        <taxon>Pseudomonadati</taxon>
        <taxon>Pseudomonadota</taxon>
        <taxon>Alphaproteobacteria</taxon>
        <taxon>Geminicoccales</taxon>
        <taxon>Geminicoccaceae</taxon>
        <taxon>Tistrella</taxon>
    </lineage>
</organism>
<dbReference type="RefSeq" id="WP_014748128.1">
    <property type="nucleotide sequence ID" value="NZ_CP121045.1"/>
</dbReference>
<dbReference type="GO" id="GO:0016787">
    <property type="term" value="F:hydrolase activity"/>
    <property type="evidence" value="ECO:0007669"/>
    <property type="project" value="UniProtKB-KW"/>
</dbReference>
<dbReference type="Proteomes" id="UP000257706">
    <property type="component" value="Unassembled WGS sequence"/>
</dbReference>